<accession>A0AAN9MFM6</accession>
<name>A0AAN9MFM6_PHACN</name>
<proteinExistence type="predicted"/>
<dbReference type="EMBL" id="JAYMYR010000007">
    <property type="protein sequence ID" value="KAK7353785.1"/>
    <property type="molecule type" value="Genomic_DNA"/>
</dbReference>
<evidence type="ECO:0000313" key="2">
    <source>
        <dbReference type="Proteomes" id="UP001374584"/>
    </source>
</evidence>
<keyword evidence="2" id="KW-1185">Reference proteome</keyword>
<protein>
    <submittedName>
        <fullName evidence="1">Uncharacterized protein</fullName>
    </submittedName>
</protein>
<gene>
    <name evidence="1" type="ORF">VNO80_19237</name>
</gene>
<comment type="caution">
    <text evidence="1">The sequence shown here is derived from an EMBL/GenBank/DDBJ whole genome shotgun (WGS) entry which is preliminary data.</text>
</comment>
<evidence type="ECO:0000313" key="1">
    <source>
        <dbReference type="EMBL" id="KAK7353785.1"/>
    </source>
</evidence>
<sequence>MLVRWMPQSPRGRLRQHLPCRLQFPWHDLHLFGLALPLTFHFHQLDVQSLEITLQPLWSSQLGVAQFLVAGFGNAGAHFVANPPLSGAPQSFGPSCLLSPFDLASFWQPSNLWQGLV</sequence>
<reference evidence="1 2" key="1">
    <citation type="submission" date="2024-01" db="EMBL/GenBank/DDBJ databases">
        <title>The genomes of 5 underutilized Papilionoideae crops provide insights into root nodulation and disease resistanc.</title>
        <authorList>
            <person name="Jiang F."/>
        </authorList>
    </citation>
    <scope>NUCLEOTIDE SEQUENCE [LARGE SCALE GENOMIC DNA]</scope>
    <source>
        <strain evidence="1">JINMINGXINNONG_FW02</strain>
        <tissue evidence="1">Leaves</tissue>
    </source>
</reference>
<dbReference type="AlphaFoldDB" id="A0AAN9MFM6"/>
<organism evidence="1 2">
    <name type="scientific">Phaseolus coccineus</name>
    <name type="common">Scarlet runner bean</name>
    <name type="synonym">Phaseolus multiflorus</name>
    <dbReference type="NCBI Taxonomy" id="3886"/>
    <lineage>
        <taxon>Eukaryota</taxon>
        <taxon>Viridiplantae</taxon>
        <taxon>Streptophyta</taxon>
        <taxon>Embryophyta</taxon>
        <taxon>Tracheophyta</taxon>
        <taxon>Spermatophyta</taxon>
        <taxon>Magnoliopsida</taxon>
        <taxon>eudicotyledons</taxon>
        <taxon>Gunneridae</taxon>
        <taxon>Pentapetalae</taxon>
        <taxon>rosids</taxon>
        <taxon>fabids</taxon>
        <taxon>Fabales</taxon>
        <taxon>Fabaceae</taxon>
        <taxon>Papilionoideae</taxon>
        <taxon>50 kb inversion clade</taxon>
        <taxon>NPAAA clade</taxon>
        <taxon>indigoferoid/millettioid clade</taxon>
        <taxon>Phaseoleae</taxon>
        <taxon>Phaseolus</taxon>
    </lineage>
</organism>
<dbReference type="Proteomes" id="UP001374584">
    <property type="component" value="Unassembled WGS sequence"/>
</dbReference>